<dbReference type="InterPro" id="IPR050365">
    <property type="entry name" value="TIM50"/>
</dbReference>
<dbReference type="InterPro" id="IPR011948">
    <property type="entry name" value="Dullard_phosphatase"/>
</dbReference>
<dbReference type="CDD" id="cd12247">
    <property type="entry name" value="RRM2_U1A_like"/>
    <property type="match status" value="1"/>
</dbReference>
<keyword evidence="1" id="KW-0694">RNA-binding</keyword>
<reference evidence="5 6" key="1">
    <citation type="journal article" date="2019" name="Fungal Biol. Biotechnol.">
        <title>Draft genome sequence of fastidious pathogen Ceratobasidium theobromae, which causes vascular-streak dieback in Theobroma cacao.</title>
        <authorList>
            <person name="Ali S.S."/>
            <person name="Asman A."/>
            <person name="Shao J."/>
            <person name="Firmansyah A.P."/>
            <person name="Susilo A.W."/>
            <person name="Rosmana A."/>
            <person name="McMahon P."/>
            <person name="Junaid M."/>
            <person name="Guest D."/>
            <person name="Kheng T.Y."/>
            <person name="Meinhardt L.W."/>
            <person name="Bailey B.A."/>
        </authorList>
    </citation>
    <scope>NUCLEOTIDE SEQUENCE [LARGE SCALE GENOMIC DNA]</scope>
    <source>
        <strain evidence="5 6">CT2</strain>
    </source>
</reference>
<dbReference type="InterPro" id="IPR035979">
    <property type="entry name" value="RBD_domain_sf"/>
</dbReference>
<feature type="compositionally biased region" description="Basic and acidic residues" evidence="2">
    <location>
        <begin position="423"/>
        <end position="439"/>
    </location>
</feature>
<dbReference type="Gene3D" id="3.40.50.1000">
    <property type="entry name" value="HAD superfamily/HAD-like"/>
    <property type="match status" value="1"/>
</dbReference>
<dbReference type="AlphaFoldDB" id="A0A5N5QMW7"/>
<dbReference type="OrthoDB" id="277011at2759"/>
<dbReference type="SUPFAM" id="SSF54928">
    <property type="entry name" value="RNA-binding domain, RBD"/>
    <property type="match status" value="1"/>
</dbReference>
<evidence type="ECO:0000313" key="6">
    <source>
        <dbReference type="Proteomes" id="UP000383932"/>
    </source>
</evidence>
<dbReference type="CDD" id="cd07521">
    <property type="entry name" value="HAD_FCP1-like"/>
    <property type="match status" value="1"/>
</dbReference>
<dbReference type="FunFam" id="3.40.50.1000:FF:000270">
    <property type="entry name" value="Nuclear envelope-endoplasmic reticulum network protein"/>
    <property type="match status" value="1"/>
</dbReference>
<feature type="domain" description="FCP1 homology" evidence="4">
    <location>
        <begin position="511"/>
        <end position="693"/>
    </location>
</feature>
<feature type="compositionally biased region" description="Acidic residues" evidence="2">
    <location>
        <begin position="132"/>
        <end position="144"/>
    </location>
</feature>
<feature type="domain" description="RRM" evidence="3">
    <location>
        <begin position="6"/>
        <end position="85"/>
    </location>
</feature>
<dbReference type="SMART" id="SM00360">
    <property type="entry name" value="RRM"/>
    <property type="match status" value="2"/>
</dbReference>
<feature type="compositionally biased region" description="Acidic residues" evidence="2">
    <location>
        <begin position="398"/>
        <end position="411"/>
    </location>
</feature>
<dbReference type="EMBL" id="SSOP01000050">
    <property type="protein sequence ID" value="KAB5592913.1"/>
    <property type="molecule type" value="Genomic_DNA"/>
</dbReference>
<feature type="compositionally biased region" description="Low complexity" evidence="2">
    <location>
        <begin position="474"/>
        <end position="500"/>
    </location>
</feature>
<dbReference type="InterPro" id="IPR000504">
    <property type="entry name" value="RRM_dom"/>
</dbReference>
<dbReference type="InterPro" id="IPR036412">
    <property type="entry name" value="HAD-like_sf"/>
</dbReference>
<dbReference type="InterPro" id="IPR004274">
    <property type="entry name" value="FCP1_dom"/>
</dbReference>
<dbReference type="PROSITE" id="PS50102">
    <property type="entry name" value="RRM"/>
    <property type="match status" value="1"/>
</dbReference>
<gene>
    <name evidence="5" type="ORF">CTheo_3624</name>
</gene>
<protein>
    <submittedName>
        <fullName evidence="5">NLI interacting factor-like phosphatase</fullName>
    </submittedName>
</protein>
<dbReference type="GO" id="GO:0003723">
    <property type="term" value="F:RNA binding"/>
    <property type="evidence" value="ECO:0007669"/>
    <property type="project" value="UniProtKB-UniRule"/>
</dbReference>
<feature type="compositionally biased region" description="Low complexity" evidence="2">
    <location>
        <begin position="145"/>
        <end position="161"/>
    </location>
</feature>
<evidence type="ECO:0000259" key="3">
    <source>
        <dbReference type="PROSITE" id="PS50102"/>
    </source>
</evidence>
<dbReference type="InterPro" id="IPR012677">
    <property type="entry name" value="Nucleotide-bd_a/b_plait_sf"/>
</dbReference>
<evidence type="ECO:0000259" key="4">
    <source>
        <dbReference type="PROSITE" id="PS50969"/>
    </source>
</evidence>
<dbReference type="Pfam" id="PF03031">
    <property type="entry name" value="NIF"/>
    <property type="match status" value="1"/>
</dbReference>
<dbReference type="Pfam" id="PF00076">
    <property type="entry name" value="RRM_1"/>
    <property type="match status" value="2"/>
</dbReference>
<name>A0A5N5QMW7_9AGAM</name>
<organism evidence="5 6">
    <name type="scientific">Ceratobasidium theobromae</name>
    <dbReference type="NCBI Taxonomy" id="1582974"/>
    <lineage>
        <taxon>Eukaryota</taxon>
        <taxon>Fungi</taxon>
        <taxon>Dikarya</taxon>
        <taxon>Basidiomycota</taxon>
        <taxon>Agaricomycotina</taxon>
        <taxon>Agaricomycetes</taxon>
        <taxon>Cantharellales</taxon>
        <taxon>Ceratobasidiaceae</taxon>
        <taxon>Ceratobasidium</taxon>
    </lineage>
</organism>
<dbReference type="SUPFAM" id="SSF56784">
    <property type="entry name" value="HAD-like"/>
    <property type="match status" value="1"/>
</dbReference>
<dbReference type="SMART" id="SM00577">
    <property type="entry name" value="CPDc"/>
    <property type="match status" value="1"/>
</dbReference>
<dbReference type="CDD" id="cd12246">
    <property type="entry name" value="RRM1_U1A_like"/>
    <property type="match status" value="1"/>
</dbReference>
<dbReference type="GO" id="GO:0016791">
    <property type="term" value="F:phosphatase activity"/>
    <property type="evidence" value="ECO:0007669"/>
    <property type="project" value="InterPro"/>
</dbReference>
<evidence type="ECO:0000256" key="2">
    <source>
        <dbReference type="SAM" id="MobiDB-lite"/>
    </source>
</evidence>
<evidence type="ECO:0000256" key="1">
    <source>
        <dbReference type="PROSITE-ProRule" id="PRU00176"/>
    </source>
</evidence>
<comment type="caution">
    <text evidence="5">The sequence shown here is derived from an EMBL/GenBank/DDBJ whole genome shotgun (WGS) entry which is preliminary data.</text>
</comment>
<dbReference type="InterPro" id="IPR023214">
    <property type="entry name" value="HAD_sf"/>
</dbReference>
<feature type="compositionally biased region" description="Basic and acidic residues" evidence="2">
    <location>
        <begin position="115"/>
        <end position="131"/>
    </location>
</feature>
<dbReference type="FunFam" id="3.30.70.330:FF:000039">
    <property type="entry name" value="U1 small nuclear ribonucleoprotein A"/>
    <property type="match status" value="1"/>
</dbReference>
<dbReference type="PANTHER" id="PTHR12210">
    <property type="entry name" value="DULLARD PROTEIN PHOSPHATASE"/>
    <property type="match status" value="1"/>
</dbReference>
<feature type="compositionally biased region" description="Pro residues" evidence="2">
    <location>
        <begin position="449"/>
        <end position="460"/>
    </location>
</feature>
<dbReference type="PROSITE" id="PS50969">
    <property type="entry name" value="FCP1"/>
    <property type="match status" value="1"/>
</dbReference>
<accession>A0A5N5QMW7</accession>
<dbReference type="NCBIfam" id="TIGR02251">
    <property type="entry name" value="HIF-SF_euk"/>
    <property type="match status" value="1"/>
</dbReference>
<sequence>MSQPNKTLYIRNLNDQVKKEELKSQLYALFTPYGRIVDIIAIKSPKMRGQAFVVFQDLAGATAAMRAWDGEVFYDKEMKIEYAKTRSYATRKIEEPGWDPLAEAKAKALGLGSRLRDTAKREGPGVKQGREEDGEAMEMDDEQEAAPSNAAAAQTQPVQPTYPAVGTSSRLMCTNMPPETTTEALQMLFQQYPGFHSVILAPTGQVMSAQVQYEQPEQAVVAKEALNGFSLKKGWVMIAGPARNEAMDDFTSDLRLKVTGNQRFRRLSVMCYRNSQSRSTTTTRVGPGEAPRSVASQIGSTMNTLGYISRQYDVLASTPVSETPLSRPNRSQDDVDMIRIGRNKLEPLPDDLAPQGQPIFVRLLVGLWNGLCALWSLLPAWKRVRHNFGLIALRADDTSDEKDDIEEEDDPLVARAPPSNKMSESKRNTKPDPLDETARRRTPSLSLTPPTPAFAGPPIPKSSAPTSPTPPNRPRASSTLLPNPLSPSLLTPSASALPSRAPTPPIRRPTALHKTKTLVLDLDETLIHSTSRPMHTHGSMGGGGLLGLSGLFGGKRQGGGHMIEVVLGGRSTLYHVYKRPFVDFFLRKVSSWYTLVIFTASMPEYADPVIDWLDAGRGMFSRRLFREACTQLPNGGYSKDLSIIDQDLSRVCLIDNSPASYSINNANGIPIEGWISDPGDEALLDLLPILDSLRFTSDVRHVLGLRGF</sequence>
<keyword evidence="6" id="KW-1185">Reference proteome</keyword>
<dbReference type="Gene3D" id="3.30.70.330">
    <property type="match status" value="2"/>
</dbReference>
<evidence type="ECO:0000313" key="5">
    <source>
        <dbReference type="EMBL" id="KAB5592913.1"/>
    </source>
</evidence>
<feature type="region of interest" description="Disordered" evidence="2">
    <location>
        <begin position="398"/>
        <end position="508"/>
    </location>
</feature>
<dbReference type="Proteomes" id="UP000383932">
    <property type="component" value="Unassembled WGS sequence"/>
</dbReference>
<feature type="region of interest" description="Disordered" evidence="2">
    <location>
        <begin position="115"/>
        <end position="161"/>
    </location>
</feature>
<proteinExistence type="predicted"/>